<dbReference type="Pfam" id="PF07727">
    <property type="entry name" value="RVT_2"/>
    <property type="match status" value="1"/>
</dbReference>
<proteinExistence type="predicted"/>
<reference evidence="2 3" key="1">
    <citation type="journal article" date="2011" name="Proc. Natl. Acad. Sci. U.S.A.">
        <title>Evolutionary erosion of yeast sex chromosomes by mating-type switching accidents.</title>
        <authorList>
            <person name="Gordon J.L."/>
            <person name="Armisen D."/>
            <person name="Proux-Wera E."/>
            <person name="Oheigeartaigh S.S."/>
            <person name="Byrne K.P."/>
            <person name="Wolfe K.H."/>
        </authorList>
    </citation>
    <scope>NUCLEOTIDE SEQUENCE [LARGE SCALE GENOMIC DNA]</scope>
    <source>
        <strain evidence="3">ATCC MYA-139 / BCRC 22969 / CBS 8797 / CCRC 22969 / KCTC 17520 / NBRC 10181 / NCYC 3082</strain>
    </source>
</reference>
<dbReference type="STRING" id="1071383.J7SBG3"/>
<dbReference type="Proteomes" id="UP000006310">
    <property type="component" value="Chromosome 13"/>
</dbReference>
<evidence type="ECO:0000313" key="2">
    <source>
        <dbReference type="EMBL" id="CCK73021.1"/>
    </source>
</evidence>
<reference evidence="3" key="2">
    <citation type="submission" date="2012-08" db="EMBL/GenBank/DDBJ databases">
        <title>Genome sequence of Kazachstania naganishii.</title>
        <authorList>
            <person name="Gordon J.L."/>
            <person name="Armisen D."/>
            <person name="Proux-Wera E."/>
            <person name="OhEigeartaigh S.S."/>
            <person name="Byrne K.P."/>
            <person name="Wolfe K.H."/>
        </authorList>
    </citation>
    <scope>NUCLEOTIDE SEQUENCE [LARGE SCALE GENOMIC DNA]</scope>
    <source>
        <strain evidence="3">ATCC MYA-139 / BCRC 22969 / CBS 8797 / CCRC 22969 / KCTC 17520 / NBRC 10181 / NCYC 3082</strain>
    </source>
</reference>
<dbReference type="eggNOG" id="KOG0017">
    <property type="taxonomic scope" value="Eukaryota"/>
</dbReference>
<dbReference type="AlphaFoldDB" id="J7SBG3"/>
<dbReference type="EMBL" id="HE978326">
    <property type="protein sequence ID" value="CCK73021.1"/>
    <property type="molecule type" value="Genomic_DNA"/>
</dbReference>
<organism evidence="2 3">
    <name type="scientific">Huiozyma naganishii (strain ATCC MYA-139 / BCRC 22969 / CBS 8797 / KCTC 17520 / NBRC 10181 / NCYC 3082 / Yp74L-3)</name>
    <name type="common">Yeast</name>
    <name type="synonym">Kazachstania naganishii</name>
    <dbReference type="NCBI Taxonomy" id="1071383"/>
    <lineage>
        <taxon>Eukaryota</taxon>
        <taxon>Fungi</taxon>
        <taxon>Dikarya</taxon>
        <taxon>Ascomycota</taxon>
        <taxon>Saccharomycotina</taxon>
        <taxon>Saccharomycetes</taxon>
        <taxon>Saccharomycetales</taxon>
        <taxon>Saccharomycetaceae</taxon>
        <taxon>Huiozyma</taxon>
    </lineage>
</organism>
<name>J7SBG3_HUIN7</name>
<dbReference type="OrthoDB" id="4068312at2759"/>
<evidence type="ECO:0000259" key="1">
    <source>
        <dbReference type="Pfam" id="PF07727"/>
    </source>
</evidence>
<dbReference type="InterPro" id="IPR013103">
    <property type="entry name" value="RVT_2"/>
</dbReference>
<dbReference type="GeneID" id="34528801"/>
<sequence length="244" mass="28035">MVNKIRSIFYKEAITNNKNIQANFEFIKAYQKELDNLVKMKVYNPKIKIPKGEVHKDEIEPINTTFNIRRDKTRKARIVCRGDLQSESSYSNIETSILNMNSLKMLLILANNNNLRLRTLDINHAFLYASIDENFFITHPNDSRMVTPLHKALYGLKQSPKRWNDTLKRFMNSIGMHDSVSSHGLYVSKNGKVMIAAYVNDCITAGQDEKDIDSLVSQLQHEYSFQIIGTMENGKLDTNTLGLD</sequence>
<dbReference type="HOGENOM" id="CLU_1138148_0_0_1"/>
<feature type="domain" description="Reverse transcriptase Ty1/copia-type" evidence="1">
    <location>
        <begin position="69"/>
        <end position="231"/>
    </location>
</feature>
<dbReference type="OMA" id="ISHMAIA"/>
<dbReference type="RefSeq" id="XP_022467265.1">
    <property type="nucleotide sequence ID" value="XM_022611028.1"/>
</dbReference>
<accession>J7SBG3</accession>
<protein>
    <recommendedName>
        <fullName evidence="1">Reverse transcriptase Ty1/copia-type domain-containing protein</fullName>
    </recommendedName>
</protein>
<gene>
    <name evidence="2" type="primary">KNAG0M01680</name>
    <name evidence="2" type="ordered locus">KNAG_0M01680</name>
</gene>
<evidence type="ECO:0000313" key="3">
    <source>
        <dbReference type="Proteomes" id="UP000006310"/>
    </source>
</evidence>
<keyword evidence="3" id="KW-1185">Reference proteome</keyword>
<dbReference type="KEGG" id="kng:KNAG_0M01680"/>